<dbReference type="InterPro" id="IPR018004">
    <property type="entry name" value="KilA/APSES_HTH"/>
</dbReference>
<proteinExistence type="predicted"/>
<dbReference type="KEGG" id="pfp:PFL1_05333"/>
<dbReference type="GO" id="GO:0001228">
    <property type="term" value="F:DNA-binding transcription activator activity, RNA polymerase II-specific"/>
    <property type="evidence" value="ECO:0007669"/>
    <property type="project" value="UniProtKB-ARBA"/>
</dbReference>
<feature type="region of interest" description="Disordered" evidence="4">
    <location>
        <begin position="432"/>
        <end position="561"/>
    </location>
</feature>
<feature type="compositionally biased region" description="Pro residues" evidence="4">
    <location>
        <begin position="170"/>
        <end position="183"/>
    </location>
</feature>
<evidence type="ECO:0000313" key="6">
    <source>
        <dbReference type="EMBL" id="EPQ27049.1"/>
    </source>
</evidence>
<dbReference type="OrthoDB" id="6718656at2759"/>
<reference evidence="6 7" key="1">
    <citation type="journal article" date="2013" name="Plant Cell">
        <title>The transition from a phytopathogenic smut ancestor to an anamorphic biocontrol agent deciphered by comparative whole-genome analysis.</title>
        <authorList>
            <person name="Lefebvre F."/>
            <person name="Joly D.L."/>
            <person name="Labbe C."/>
            <person name="Teichmann B."/>
            <person name="Linning R."/>
            <person name="Belzile F."/>
            <person name="Bakkeren G."/>
            <person name="Belanger R.R."/>
        </authorList>
    </citation>
    <scope>NUCLEOTIDE SEQUENCE [LARGE SCALE GENOMIC DNA]</scope>
    <source>
        <strain evidence="6 7">PF-1</strain>
    </source>
</reference>
<feature type="compositionally biased region" description="Polar residues" evidence="4">
    <location>
        <begin position="7"/>
        <end position="27"/>
    </location>
</feature>
<dbReference type="HOGENOM" id="CLU_009666_1_1_1"/>
<dbReference type="SUPFAM" id="SSF48403">
    <property type="entry name" value="Ankyrin repeat"/>
    <property type="match status" value="1"/>
</dbReference>
<dbReference type="GeneID" id="19319426"/>
<accession>A0A061H3X2</accession>
<feature type="region of interest" description="Disordered" evidence="4">
    <location>
        <begin position="148"/>
        <end position="197"/>
    </location>
</feature>
<feature type="region of interest" description="Disordered" evidence="4">
    <location>
        <begin position="1109"/>
        <end position="1150"/>
    </location>
</feature>
<keyword evidence="2 3" id="KW-0040">ANK repeat</keyword>
<evidence type="ECO:0000256" key="2">
    <source>
        <dbReference type="ARBA" id="ARBA00023043"/>
    </source>
</evidence>
<keyword evidence="1" id="KW-0677">Repeat</keyword>
<evidence type="ECO:0000259" key="5">
    <source>
        <dbReference type="PROSITE" id="PS51299"/>
    </source>
</evidence>
<dbReference type="SMART" id="SM00248">
    <property type="entry name" value="ANK"/>
    <property type="match status" value="2"/>
</dbReference>
<dbReference type="InterPro" id="IPR036887">
    <property type="entry name" value="HTH_APSES_sf"/>
</dbReference>
<dbReference type="SMART" id="SM01252">
    <property type="entry name" value="KilA-N"/>
    <property type="match status" value="1"/>
</dbReference>
<evidence type="ECO:0000256" key="1">
    <source>
        <dbReference type="ARBA" id="ARBA00022737"/>
    </source>
</evidence>
<protein>
    <recommendedName>
        <fullName evidence="5">HTH APSES-type domain-containing protein</fullName>
    </recommendedName>
</protein>
<feature type="compositionally biased region" description="Polar residues" evidence="4">
    <location>
        <begin position="329"/>
        <end position="354"/>
    </location>
</feature>
<feature type="compositionally biased region" description="Low complexity" evidence="4">
    <location>
        <begin position="610"/>
        <end position="619"/>
    </location>
</feature>
<dbReference type="InterPro" id="IPR003163">
    <property type="entry name" value="Tscrpt_reg_HTH_APSES-type"/>
</dbReference>
<feature type="domain" description="HTH APSES-type" evidence="5">
    <location>
        <begin position="211"/>
        <end position="317"/>
    </location>
</feature>
<dbReference type="Gene3D" id="1.25.40.20">
    <property type="entry name" value="Ankyrin repeat-containing domain"/>
    <property type="match status" value="1"/>
</dbReference>
<feature type="compositionally biased region" description="Pro residues" evidence="4">
    <location>
        <begin position="1141"/>
        <end position="1150"/>
    </location>
</feature>
<feature type="region of interest" description="Disordered" evidence="4">
    <location>
        <begin position="978"/>
        <end position="998"/>
    </location>
</feature>
<dbReference type="InterPro" id="IPR051642">
    <property type="entry name" value="SWI6-like"/>
</dbReference>
<dbReference type="InterPro" id="IPR002110">
    <property type="entry name" value="Ankyrin_rpt"/>
</dbReference>
<sequence length="1150" mass="119234">MSRHPLTPSSTARSENLEPTATPITDSKSYRSFAGGITPAAAAHAHGIDQSTSSSSSYPYPSFSTPGLFSATPLRQLHDHNLSDSGAPYGYHALSPIGSGISPAKPLDSFAASSDEAVPASDSAPTAAAAAAKPSVAAMPLMTSAPAPSAASESLQRVTGQAAGAAPSASNPPPAAAPDPPKPTTAKSKAAMSHAEANAALQNSGGAVPTVYLATYSNVPVYEVTVRGIAVMRRRNDGWLNATSILKIAGIEKTKRTKILEKNILTGEHEKIQGGYGKFQGTWIPLQRAQQLAAEHNVAHILKPILEFDPANADQLPKLYQRRKPQPAARNTSTSAIHDGRTSATPSSTKTYSPAPSVGPTAGPSQQPRFLSLRPPPPEADSRSMSPAVFLPPGGGGLLNATTSVMSPAAPLAIPPGSSQAEQDALRGYSQYGYVPQGVPLPDPAAAPGSSTASRKRAGPSDSPGPAADTDGASQSKRARVVSPSKGDRGDAAATAGPAADPLAPVKDLNALGPSGGSFRAAATPRAHRMAVRNPSSRATDGSVPRYADRAIPPKPYDEGEKRMRDHLVALFAEDDAAKAKGPPVLAQNGTNAAATEREVGAVDSRADAKPAAGGPAEPESYEAKLDKLLQELKEKASLGGLGGGGSEGPKPTLDLVTDDHGHTALHWASALCRLHLVRILTARPVTEGGANVHAGNHAGETALHRSVLVTNSYDASSFPALLQLLAVSLNTRDFKKRTVLHHIALVAGLKGRAASARYYMACVLEFLATAGSKGGASGYAGLVDAQDEDGETALGIVARLGNASMVRMLLDVGARKDLPNALGIRPADWGIEGGDAAAPTGAGRLPPATAHELATALPHDIVAALGRPAQGPVLKSSDVKERMGAALEEVQVAFERELKEKQDAVDVVQGHLHAATRDLAARRRNVSAAQARVAEKDEAKQRVRNLRRALGEHLGVSHEDAVFQQKADALVRLANELRDQKPKSSPVDGNGASASADELEVPLASVHADMQASKVEDEQEAVEVEELVRLRWLVQWYGQSCDELQHRIEGLEGASATKEKQCQQVVAMCANVPQDKVESMLDDLLTAMESDGQEVDLARVANFMQKVGKIPSSGGGAPAPSGPAAAASAAARPSSRPATLTPPLPPPAA</sequence>
<dbReference type="EMBL" id="KE361641">
    <property type="protein sequence ID" value="EPQ27049.1"/>
    <property type="molecule type" value="Genomic_DNA"/>
</dbReference>
<feature type="region of interest" description="Disordered" evidence="4">
    <location>
        <begin position="1"/>
        <end position="30"/>
    </location>
</feature>
<dbReference type="GO" id="GO:0030907">
    <property type="term" value="C:MBF transcription complex"/>
    <property type="evidence" value="ECO:0007669"/>
    <property type="project" value="TreeGrafter"/>
</dbReference>
<dbReference type="InterPro" id="IPR036770">
    <property type="entry name" value="Ankyrin_rpt-contain_sf"/>
</dbReference>
<dbReference type="PANTHER" id="PTHR43828:SF3">
    <property type="entry name" value="CHROMO DOMAIN-CONTAINING PROTEIN"/>
    <property type="match status" value="1"/>
</dbReference>
<feature type="compositionally biased region" description="Basic and acidic residues" evidence="4">
    <location>
        <begin position="596"/>
        <end position="609"/>
    </location>
</feature>
<dbReference type="FunFam" id="3.10.260.10:FF:000001">
    <property type="entry name" value="APSES transcription factor (MbpA)"/>
    <property type="match status" value="1"/>
</dbReference>
<feature type="region of interest" description="Disordered" evidence="4">
    <location>
        <begin position="320"/>
        <end position="389"/>
    </location>
</feature>
<feature type="compositionally biased region" description="Low complexity" evidence="4">
    <location>
        <begin position="1119"/>
        <end position="1140"/>
    </location>
</feature>
<name>A0A061H3X2_9BASI</name>
<dbReference type="GO" id="GO:0003677">
    <property type="term" value="F:DNA binding"/>
    <property type="evidence" value="ECO:0007669"/>
    <property type="project" value="InterPro"/>
</dbReference>
<evidence type="ECO:0000256" key="3">
    <source>
        <dbReference type="PROSITE-ProRule" id="PRU00023"/>
    </source>
</evidence>
<dbReference type="GO" id="GO:0033309">
    <property type="term" value="C:SBF transcription complex"/>
    <property type="evidence" value="ECO:0007669"/>
    <property type="project" value="TreeGrafter"/>
</dbReference>
<dbReference type="SUPFAM" id="SSF54616">
    <property type="entry name" value="DNA-binding domain of Mlu1-box binding protein MBP1"/>
    <property type="match status" value="1"/>
</dbReference>
<feature type="region of interest" description="Disordered" evidence="4">
    <location>
        <begin position="581"/>
        <end position="620"/>
    </location>
</feature>
<feature type="compositionally biased region" description="Low complexity" evidence="4">
    <location>
        <begin position="492"/>
        <end position="505"/>
    </location>
</feature>
<dbReference type="Pfam" id="PF04383">
    <property type="entry name" value="KilA-N"/>
    <property type="match status" value="1"/>
</dbReference>
<dbReference type="PROSITE" id="PS51299">
    <property type="entry name" value="HTH_APSES"/>
    <property type="match status" value="1"/>
</dbReference>
<dbReference type="PANTHER" id="PTHR43828">
    <property type="entry name" value="ASPARAGINASE"/>
    <property type="match status" value="1"/>
</dbReference>
<dbReference type="RefSeq" id="XP_007881056.1">
    <property type="nucleotide sequence ID" value="XM_007882865.1"/>
</dbReference>
<evidence type="ECO:0000256" key="4">
    <source>
        <dbReference type="SAM" id="MobiDB-lite"/>
    </source>
</evidence>
<gene>
    <name evidence="6" type="ORF">PFL1_05333</name>
</gene>
<organism evidence="6 7">
    <name type="scientific">Pseudozyma flocculosa PF-1</name>
    <dbReference type="NCBI Taxonomy" id="1277687"/>
    <lineage>
        <taxon>Eukaryota</taxon>
        <taxon>Fungi</taxon>
        <taxon>Dikarya</taxon>
        <taxon>Basidiomycota</taxon>
        <taxon>Ustilaginomycotina</taxon>
        <taxon>Ustilaginomycetes</taxon>
        <taxon>Ustilaginales</taxon>
        <taxon>Ustilaginaceae</taxon>
        <taxon>Pseudozyma</taxon>
    </lineage>
</organism>
<dbReference type="Gene3D" id="3.10.260.10">
    <property type="entry name" value="Transcription regulator HTH, APSES-type DNA-binding domain"/>
    <property type="match status" value="1"/>
</dbReference>
<feature type="repeat" description="ANK" evidence="3">
    <location>
        <begin position="790"/>
        <end position="822"/>
    </location>
</feature>
<dbReference type="Proteomes" id="UP000053664">
    <property type="component" value="Unassembled WGS sequence"/>
</dbReference>
<dbReference type="AlphaFoldDB" id="A0A061H3X2"/>
<dbReference type="PROSITE" id="PS50297">
    <property type="entry name" value="ANK_REP_REGION"/>
    <property type="match status" value="1"/>
</dbReference>
<dbReference type="PROSITE" id="PS50088">
    <property type="entry name" value="ANK_REPEAT"/>
    <property type="match status" value="1"/>
</dbReference>
<evidence type="ECO:0000313" key="7">
    <source>
        <dbReference type="Proteomes" id="UP000053664"/>
    </source>
</evidence>
<dbReference type="eggNOG" id="ENOG502QPWC">
    <property type="taxonomic scope" value="Eukaryota"/>
</dbReference>